<accession>A0ABQ9JPP7</accession>
<dbReference type="Proteomes" id="UP001162164">
    <property type="component" value="Unassembled WGS sequence"/>
</dbReference>
<evidence type="ECO:0000313" key="1">
    <source>
        <dbReference type="EMBL" id="KAJ8979357.1"/>
    </source>
</evidence>
<reference evidence="1" key="1">
    <citation type="journal article" date="2023" name="Insect Mol. Biol.">
        <title>Genome sequencing provides insights into the evolution of gene families encoding plant cell wall-degrading enzymes in longhorned beetles.</title>
        <authorList>
            <person name="Shin N.R."/>
            <person name="Okamura Y."/>
            <person name="Kirsch R."/>
            <person name="Pauchet Y."/>
        </authorList>
    </citation>
    <scope>NUCLEOTIDE SEQUENCE</scope>
    <source>
        <strain evidence="1">MMC_N1</strain>
    </source>
</reference>
<proteinExistence type="predicted"/>
<protein>
    <submittedName>
        <fullName evidence="1">Uncharacterized protein</fullName>
    </submittedName>
</protein>
<keyword evidence="2" id="KW-1185">Reference proteome</keyword>
<gene>
    <name evidence="1" type="ORF">NQ317_010130</name>
</gene>
<name>A0ABQ9JPP7_9CUCU</name>
<dbReference type="EMBL" id="JAPWTJ010000346">
    <property type="protein sequence ID" value="KAJ8979357.1"/>
    <property type="molecule type" value="Genomic_DNA"/>
</dbReference>
<sequence>MTEVLGFACDMYTFVTDDLQCAVTTFGHATEIDILPLEDSFQSCVEGGYTYRRHRTHNHSLNRCQLFRRESNPPDEAS</sequence>
<organism evidence="1 2">
    <name type="scientific">Molorchus minor</name>
    <dbReference type="NCBI Taxonomy" id="1323400"/>
    <lineage>
        <taxon>Eukaryota</taxon>
        <taxon>Metazoa</taxon>
        <taxon>Ecdysozoa</taxon>
        <taxon>Arthropoda</taxon>
        <taxon>Hexapoda</taxon>
        <taxon>Insecta</taxon>
        <taxon>Pterygota</taxon>
        <taxon>Neoptera</taxon>
        <taxon>Endopterygota</taxon>
        <taxon>Coleoptera</taxon>
        <taxon>Polyphaga</taxon>
        <taxon>Cucujiformia</taxon>
        <taxon>Chrysomeloidea</taxon>
        <taxon>Cerambycidae</taxon>
        <taxon>Lamiinae</taxon>
        <taxon>Monochamini</taxon>
        <taxon>Molorchus</taxon>
    </lineage>
</organism>
<comment type="caution">
    <text evidence="1">The sequence shown here is derived from an EMBL/GenBank/DDBJ whole genome shotgun (WGS) entry which is preliminary data.</text>
</comment>
<evidence type="ECO:0000313" key="2">
    <source>
        <dbReference type="Proteomes" id="UP001162164"/>
    </source>
</evidence>